<proteinExistence type="predicted"/>
<name>A0A2L0UYZ1_9CAUD</name>
<reference evidence="2" key="1">
    <citation type="submission" date="2017-06" db="EMBL/GenBank/DDBJ databases">
        <authorList>
            <person name="Spollen W.G."/>
            <person name="Givan S.A."/>
            <person name="Brown P.B."/>
            <person name="Attai H."/>
        </authorList>
    </citation>
    <scope>NUCLEOTIDE SEQUENCE [LARGE SCALE GENOMIC DNA]</scope>
</reference>
<organism evidence="1 2">
    <name type="scientific">Agrobacterium phage Atu_ph02</name>
    <dbReference type="NCBI Taxonomy" id="2024261"/>
    <lineage>
        <taxon>Viruses</taxon>
        <taxon>Duplodnaviria</taxon>
        <taxon>Heunggongvirae</taxon>
        <taxon>Uroviricota</taxon>
        <taxon>Caudoviricetes</taxon>
        <taxon>Autographivirales</taxon>
        <taxon>Dunnvirinae</taxon>
        <taxon>Atuphduovirus</taxon>
        <taxon>Atuphduovirus atuph02</taxon>
    </lineage>
</organism>
<protein>
    <submittedName>
        <fullName evidence="1">Uncharacterized protein</fullName>
    </submittedName>
</protein>
<accession>A0A2L0UYZ1</accession>
<dbReference type="KEGG" id="vg:54982022"/>
<dbReference type="EMBL" id="MF403005">
    <property type="protein sequence ID" value="AUZ94756.1"/>
    <property type="molecule type" value="Genomic_DNA"/>
</dbReference>
<evidence type="ECO:0000313" key="2">
    <source>
        <dbReference type="Proteomes" id="UP000223042"/>
    </source>
</evidence>
<keyword evidence="2" id="KW-1185">Reference proteome</keyword>
<sequence length="103" mass="11980">MFMDWFLYGLLKLSKPPANNTTRIITDGQRFVAQVYKRYHKEWRTISRHGADVMYSPADFNTDLFSYTTEHDAGQIVNRYIAQYGPPQAGGTVREVWRDDDAT</sequence>
<dbReference type="GeneID" id="54982022"/>
<evidence type="ECO:0000313" key="1">
    <source>
        <dbReference type="EMBL" id="AUZ94756.1"/>
    </source>
</evidence>
<dbReference type="RefSeq" id="YP_009791834.1">
    <property type="nucleotide sequence ID" value="NC_047845.1"/>
</dbReference>
<dbReference type="Proteomes" id="UP000223042">
    <property type="component" value="Segment"/>
</dbReference>